<accession>A0A498SIC6</accession>
<keyword evidence="1" id="KW-0175">Coiled coil</keyword>
<evidence type="ECO:0000256" key="1">
    <source>
        <dbReference type="SAM" id="Coils"/>
    </source>
</evidence>
<dbReference type="PANTHER" id="PTHR22741:SF10">
    <property type="entry name" value="COILED-COIL DOMAIN-CONTAINING PROTEIN CG32809"/>
    <property type="match status" value="1"/>
</dbReference>
<dbReference type="OrthoDB" id="6022652at2759"/>
<dbReference type="PANTHER" id="PTHR22741">
    <property type="entry name" value="P140CAP/SNIP-RELATED"/>
    <property type="match status" value="1"/>
</dbReference>
<evidence type="ECO:0000256" key="2">
    <source>
        <dbReference type="SAM" id="MobiDB-lite"/>
    </source>
</evidence>
<reference evidence="3 4" key="1">
    <citation type="submission" date="2018-08" db="EMBL/GenBank/DDBJ databases">
        <authorList>
            <person name="Laetsch R D."/>
            <person name="Stevens L."/>
            <person name="Kumar S."/>
            <person name="Blaxter L. M."/>
        </authorList>
    </citation>
    <scope>NUCLEOTIDE SEQUENCE [LARGE SCALE GENOMIC DNA]</scope>
</reference>
<dbReference type="Gene3D" id="1.20.58.1540">
    <property type="entry name" value="Actin interacting protein 3, C-terminal domain"/>
    <property type="match status" value="1"/>
</dbReference>
<sequence length="370" mass="42870">ASIASESSLPSTDPSFMDSVFLNGETQLQILKFKRHITEMQNQLKQIRRTVQMNTQASRDILRDAFDRVHQYVANYLGATPYHSSPNVIDTLKSEHIAQIANLQKSLQIFEENIEEVRHLVLNTNRKLRMNEVETFTETLTRIGRNAAKLKTQFPTIQNELQKEIKANMERIVCEEKFIKEETAQIDQCLRHCKTLANMMVTMKKLAMVQDPSLNMTKMEKNNNNRTLFTLRENEFTSDHTKFMKNDRINDNRRNEKREMIDEKMREQTLPPPSPIYYEGTSTCNSKKSADANVLDTILDELTNTVQRDMRSKSKSPHLAISFPVIRNGPPKPPERHSTTDVRNRFTPSEIQEMQRRAIESVSPIPGWCS</sequence>
<name>A0A498SIC6_ACAVI</name>
<dbReference type="EMBL" id="UPTC01001299">
    <property type="protein sequence ID" value="VBB31595.1"/>
    <property type="molecule type" value="Genomic_DNA"/>
</dbReference>
<feature type="coiled-coil region" evidence="1">
    <location>
        <begin position="93"/>
        <end position="120"/>
    </location>
</feature>
<evidence type="ECO:0000313" key="3">
    <source>
        <dbReference type="EMBL" id="VBB31595.1"/>
    </source>
</evidence>
<feature type="region of interest" description="Disordered" evidence="2">
    <location>
        <begin position="323"/>
        <end position="342"/>
    </location>
</feature>
<evidence type="ECO:0008006" key="5">
    <source>
        <dbReference type="Google" id="ProtNLM"/>
    </source>
</evidence>
<keyword evidence="4" id="KW-1185">Reference proteome</keyword>
<dbReference type="AlphaFoldDB" id="A0A498SIC6"/>
<dbReference type="InterPro" id="IPR051825">
    <property type="entry name" value="SRCIN1"/>
</dbReference>
<feature type="compositionally biased region" description="Basic and acidic residues" evidence="2">
    <location>
        <begin position="333"/>
        <end position="342"/>
    </location>
</feature>
<feature type="non-terminal residue" evidence="3">
    <location>
        <position position="1"/>
    </location>
</feature>
<proteinExistence type="predicted"/>
<dbReference type="GO" id="GO:0005737">
    <property type="term" value="C:cytoplasm"/>
    <property type="evidence" value="ECO:0007669"/>
    <property type="project" value="TreeGrafter"/>
</dbReference>
<dbReference type="Proteomes" id="UP000276991">
    <property type="component" value="Unassembled WGS sequence"/>
</dbReference>
<evidence type="ECO:0000313" key="4">
    <source>
        <dbReference type="Proteomes" id="UP000276991"/>
    </source>
</evidence>
<protein>
    <recommendedName>
        <fullName evidence="5">Actin interacting protein 3-like C-terminal domain-containing protein</fullName>
    </recommendedName>
</protein>
<dbReference type="STRING" id="6277.A0A498SIC6"/>
<organism evidence="3 4">
    <name type="scientific">Acanthocheilonema viteae</name>
    <name type="common">Filarial nematode worm</name>
    <name type="synonym">Dipetalonema viteae</name>
    <dbReference type="NCBI Taxonomy" id="6277"/>
    <lineage>
        <taxon>Eukaryota</taxon>
        <taxon>Metazoa</taxon>
        <taxon>Ecdysozoa</taxon>
        <taxon>Nematoda</taxon>
        <taxon>Chromadorea</taxon>
        <taxon>Rhabditida</taxon>
        <taxon>Spirurina</taxon>
        <taxon>Spiruromorpha</taxon>
        <taxon>Filarioidea</taxon>
        <taxon>Onchocercidae</taxon>
        <taxon>Acanthocheilonema</taxon>
    </lineage>
</organism>
<gene>
    <name evidence="3" type="ORF">NAV_LOCUS6386</name>
</gene>